<keyword evidence="2" id="KW-1185">Reference proteome</keyword>
<protein>
    <submittedName>
        <fullName evidence="1">5803_t:CDS:1</fullName>
    </submittedName>
</protein>
<dbReference type="EMBL" id="CAJVPT010036715">
    <property type="protein sequence ID" value="CAG8715396.1"/>
    <property type="molecule type" value="Genomic_DNA"/>
</dbReference>
<organism evidence="1 2">
    <name type="scientific">Acaulospora colombiana</name>
    <dbReference type="NCBI Taxonomy" id="27376"/>
    <lineage>
        <taxon>Eukaryota</taxon>
        <taxon>Fungi</taxon>
        <taxon>Fungi incertae sedis</taxon>
        <taxon>Mucoromycota</taxon>
        <taxon>Glomeromycotina</taxon>
        <taxon>Glomeromycetes</taxon>
        <taxon>Diversisporales</taxon>
        <taxon>Acaulosporaceae</taxon>
        <taxon>Acaulospora</taxon>
    </lineage>
</organism>
<name>A0ACA9PL46_9GLOM</name>
<reference evidence="1" key="1">
    <citation type="submission" date="2021-06" db="EMBL/GenBank/DDBJ databases">
        <authorList>
            <person name="Kallberg Y."/>
            <person name="Tangrot J."/>
            <person name="Rosling A."/>
        </authorList>
    </citation>
    <scope>NUCLEOTIDE SEQUENCE</scope>
    <source>
        <strain evidence="1">CL356</strain>
    </source>
</reference>
<accession>A0ACA9PL46</accession>
<proteinExistence type="predicted"/>
<comment type="caution">
    <text evidence="1">The sequence shown here is derived from an EMBL/GenBank/DDBJ whole genome shotgun (WGS) entry which is preliminary data.</text>
</comment>
<evidence type="ECO:0000313" key="1">
    <source>
        <dbReference type="EMBL" id="CAG8715396.1"/>
    </source>
</evidence>
<dbReference type="Proteomes" id="UP000789525">
    <property type="component" value="Unassembled WGS sequence"/>
</dbReference>
<gene>
    <name evidence="1" type="ORF">ACOLOM_LOCUS10878</name>
</gene>
<sequence>LRVRLVRAASTIFRNNKAVTLMVDMSLWQELKAVLVVNAGQL</sequence>
<feature type="non-terminal residue" evidence="1">
    <location>
        <position position="1"/>
    </location>
</feature>
<evidence type="ECO:0000313" key="2">
    <source>
        <dbReference type="Proteomes" id="UP000789525"/>
    </source>
</evidence>